<evidence type="ECO:0000313" key="5">
    <source>
        <dbReference type="Proteomes" id="UP000502136"/>
    </source>
</evidence>
<evidence type="ECO:0000259" key="2">
    <source>
        <dbReference type="Pfam" id="PF00483"/>
    </source>
</evidence>
<dbReference type="SUPFAM" id="SSF53448">
    <property type="entry name" value="Nucleotide-diphospho-sugar transferases"/>
    <property type="match status" value="1"/>
</dbReference>
<dbReference type="Gene3D" id="2.60.120.10">
    <property type="entry name" value="Jelly Rolls"/>
    <property type="match status" value="1"/>
</dbReference>
<dbReference type="InterPro" id="IPR029044">
    <property type="entry name" value="Nucleotide-diphossugar_trans"/>
</dbReference>
<dbReference type="PANTHER" id="PTHR46390">
    <property type="entry name" value="MANNOSE-1-PHOSPHATE GUANYLYLTRANSFERASE"/>
    <property type="match status" value="1"/>
</dbReference>
<organism evidence="4 5">
    <name type="scientific">Paenibacillus albicereus</name>
    <dbReference type="NCBI Taxonomy" id="2726185"/>
    <lineage>
        <taxon>Bacteria</taxon>
        <taxon>Bacillati</taxon>
        <taxon>Bacillota</taxon>
        <taxon>Bacilli</taxon>
        <taxon>Bacillales</taxon>
        <taxon>Paenibacillaceae</taxon>
        <taxon>Paenibacillus</taxon>
    </lineage>
</organism>
<proteinExistence type="predicted"/>
<dbReference type="InterPro" id="IPR011051">
    <property type="entry name" value="RmlC_Cupin_sf"/>
</dbReference>
<accession>A0A6H2GSP0</accession>
<dbReference type="AlphaFoldDB" id="A0A6H2GSP0"/>
<feature type="region of interest" description="Disordered" evidence="1">
    <location>
        <begin position="439"/>
        <end position="467"/>
    </location>
</feature>
<evidence type="ECO:0000256" key="1">
    <source>
        <dbReference type="SAM" id="MobiDB-lite"/>
    </source>
</evidence>
<evidence type="ECO:0000313" key="4">
    <source>
        <dbReference type="EMBL" id="QJC50412.1"/>
    </source>
</evidence>
<dbReference type="Gene3D" id="3.90.550.10">
    <property type="entry name" value="Spore Coat Polysaccharide Biosynthesis Protein SpsA, Chain A"/>
    <property type="match status" value="1"/>
</dbReference>
<dbReference type="InterPro" id="IPR014710">
    <property type="entry name" value="RmlC-like_jellyroll"/>
</dbReference>
<dbReference type="GO" id="GO:0009298">
    <property type="term" value="P:GDP-mannose biosynthetic process"/>
    <property type="evidence" value="ECO:0007669"/>
    <property type="project" value="TreeGrafter"/>
</dbReference>
<reference evidence="4 5" key="1">
    <citation type="submission" date="2020-04" db="EMBL/GenBank/DDBJ databases">
        <title>Novel Paenibacillus strain UniB2 isolated from commercial digestive syrup.</title>
        <authorList>
            <person name="Thorat V."/>
            <person name="Kirdat K."/>
            <person name="Tiwarekar B."/>
            <person name="Yadav A."/>
        </authorList>
    </citation>
    <scope>NUCLEOTIDE SEQUENCE [LARGE SCALE GENOMIC DNA]</scope>
    <source>
        <strain evidence="4 5">UniB2</strain>
    </source>
</reference>
<dbReference type="PANTHER" id="PTHR46390:SF1">
    <property type="entry name" value="MANNOSE-1-PHOSPHATE GUANYLYLTRANSFERASE"/>
    <property type="match status" value="1"/>
</dbReference>
<gene>
    <name evidence="4" type="ORF">HGI30_01600</name>
</gene>
<protein>
    <submittedName>
        <fullName evidence="4">Cupin domain-containing protein</fullName>
    </submittedName>
</protein>
<dbReference type="Proteomes" id="UP000502136">
    <property type="component" value="Chromosome"/>
</dbReference>
<dbReference type="RefSeq" id="WP_168906091.1">
    <property type="nucleotide sequence ID" value="NZ_CP051428.1"/>
</dbReference>
<dbReference type="GO" id="GO:0004475">
    <property type="term" value="F:mannose-1-phosphate guanylyltransferase (GTP) activity"/>
    <property type="evidence" value="ECO:0007669"/>
    <property type="project" value="TreeGrafter"/>
</dbReference>
<dbReference type="InterPro" id="IPR013096">
    <property type="entry name" value="Cupin_2"/>
</dbReference>
<dbReference type="InterPro" id="IPR051161">
    <property type="entry name" value="Mannose-6P_isomerase_type2"/>
</dbReference>
<keyword evidence="5" id="KW-1185">Reference proteome</keyword>
<dbReference type="EMBL" id="CP051428">
    <property type="protein sequence ID" value="QJC50412.1"/>
    <property type="molecule type" value="Genomic_DNA"/>
</dbReference>
<dbReference type="CDD" id="cd02213">
    <property type="entry name" value="cupin_PMI_typeII_C"/>
    <property type="match status" value="1"/>
</dbReference>
<name>A0A6H2GSP0_9BACL</name>
<dbReference type="Pfam" id="PF07883">
    <property type="entry name" value="Cupin_2"/>
    <property type="match status" value="1"/>
</dbReference>
<dbReference type="InterPro" id="IPR005835">
    <property type="entry name" value="NTP_transferase_dom"/>
</dbReference>
<dbReference type="KEGG" id="palr:HGI30_01600"/>
<dbReference type="Pfam" id="PF00483">
    <property type="entry name" value="NTP_transferase"/>
    <property type="match status" value="1"/>
</dbReference>
<feature type="domain" description="Nucleotidyl transferase" evidence="2">
    <location>
        <begin position="4"/>
        <end position="270"/>
    </location>
</feature>
<sequence length="467" mass="51425">MRLILLSGGSGKRLWPLSNDLRSKQFIKSRQKGEPESAPPTSMIQRVWEKLGRHGLQHRSVIAAGLTQQSLIQTQLGACVPLVLEPVRRDTFPAVALATLHLRAEGAAAEEIAVVMPVDAEAGDGFYEAIRELGERMEGAGCEIGLIGRLPTEASDKYGYLLPGEAIGKEPRMRQVTAFIEKPPAVEAERLIRQGAWWNCGVFAFRLGYVEALLREAGLPASYEELLDVYEQLEPISFDYRVVERAASVAVLPYEGPWRDLGTWNEWTETMPGQLVGPGLLGQDCDGTHVINELQIPIVVSGIRDAVVAASPDGILVTDKRSSTGLKGIVSELDGRAMYEETSYGWYRVIDMERTSLGHALTKRLHLRAGREIASHRHRLRDEVWTFLCGEAEIVLDGQVFRVAAGDSVHFRAGAWHAVRALEHVDAIEVQSGSAVSEDDIEYETSRGTPSPLFGGKREGGRPWTET</sequence>
<dbReference type="SUPFAM" id="SSF51182">
    <property type="entry name" value="RmlC-like cupins"/>
    <property type="match status" value="1"/>
</dbReference>
<evidence type="ECO:0000259" key="3">
    <source>
        <dbReference type="Pfam" id="PF07883"/>
    </source>
</evidence>
<feature type="domain" description="Cupin type-2" evidence="3">
    <location>
        <begin position="366"/>
        <end position="424"/>
    </location>
</feature>